<accession>A0A9N8ETF0</accession>
<dbReference type="Gene3D" id="2.80.10.50">
    <property type="match status" value="1"/>
</dbReference>
<keyword evidence="7" id="KW-0732">Signal</keyword>
<keyword evidence="2 6" id="KW-0479">Metal-binding</keyword>
<dbReference type="SUPFAM" id="SSF55486">
    <property type="entry name" value="Metalloproteases ('zincins'), catalytic domain"/>
    <property type="match status" value="1"/>
</dbReference>
<gene>
    <name evidence="9" type="ORF">SEMRO_1767_G296300.1</name>
</gene>
<dbReference type="Pfam" id="PF01400">
    <property type="entry name" value="Astacin"/>
    <property type="match status" value="1"/>
</dbReference>
<evidence type="ECO:0000256" key="7">
    <source>
        <dbReference type="RuleBase" id="RU361183"/>
    </source>
</evidence>
<evidence type="ECO:0000259" key="8">
    <source>
        <dbReference type="PROSITE" id="PS51864"/>
    </source>
</evidence>
<dbReference type="EC" id="3.4.24.-" evidence="7"/>
<sequence>MMMIALLFLSILAASIATGPNATNASLRGGHQPYIDGARALSIYLGRRWKDRVGDVVQIPYKIDTRYFSNSQKQMIESSIRDLAERSKVIRFVERTSQAAYVHVVDKSGGCSSYVGKRHTGKEQELNLSSRCVRVGTIQHEFLHALGFTHEQNRPDRDDYVTIHMENIRDKNKHNFQLASTSAVLGANYDYTSVLHYHGYAFAIDSSLPTITPRDPTANIGQRDGASDQDVIETRLLYQCLSGPRSIDEYNANPCTTDCKCWEGATGCNGNDDACQGTMTCLVNECILASTTGGSTGGTGGGSSGSSGTGGGCTDTPDWVDIEGDSCEWYEEYNDSYDACALYGAGFGNAVTGMTANDACCVCGGGSLGGVTFRVLQNADSPGNCWDVNRASTRNGAYIIFSPCDETPSQKFWVDNNGYIRSALDVTKCVVGSAGETSQGTNLILNDCFANDDRFVFQHDDADGTFRPKRNNEVCIGPSSNEVAFSTRDPILHLWDCNGSPEQSWSSANAVVVNRALKTRVNSKNGKVERLLQNEECSDVPLGWYDAHGDSCLWYADGTRCDDYGSGNGNFGKTANQACCACGGGSNIDSQFKDEAPLADPVLADDACYDTPIDWRDSVGDTCLWYSQGDNCLYYGDDFTTELGSANQACCACGGGSSTLPPMNDYIGTPGCSDFPDWIDSEDDGCDFYGEDDNCVLFGDDYVGVSNKTASEACCACGGGFDPSTNPRGQPSQINATDAGHPLDCLDNPPNWIDSAGDDCLWYEAGNNCVLYGSYNAGQDGHTASEACCVCGGGITTAVAVARSQGDDWFS</sequence>
<name>A0A9N8ETF0_9STRA</name>
<dbReference type="PROSITE" id="PS50231">
    <property type="entry name" value="RICIN_B_LECTIN"/>
    <property type="match status" value="1"/>
</dbReference>
<keyword evidence="3 6" id="KW-0378">Hydrolase</keyword>
<keyword evidence="4 6" id="KW-0862">Zinc</keyword>
<feature type="chain" id="PRO_5040538006" description="Metalloendopeptidase" evidence="7">
    <location>
        <begin position="18"/>
        <end position="811"/>
    </location>
</feature>
<feature type="binding site" evidence="6">
    <location>
        <position position="150"/>
    </location>
    <ligand>
        <name>Zn(2+)</name>
        <dbReference type="ChEBI" id="CHEBI:29105"/>
        <note>catalytic</note>
    </ligand>
</feature>
<dbReference type="CDD" id="cd00161">
    <property type="entry name" value="beta-trefoil_Ricin-like"/>
    <property type="match status" value="1"/>
</dbReference>
<evidence type="ECO:0000313" key="10">
    <source>
        <dbReference type="Proteomes" id="UP001153069"/>
    </source>
</evidence>
<dbReference type="GO" id="GO:0004222">
    <property type="term" value="F:metalloendopeptidase activity"/>
    <property type="evidence" value="ECO:0007669"/>
    <property type="project" value="UniProtKB-UniRule"/>
</dbReference>
<dbReference type="InterPro" id="IPR024079">
    <property type="entry name" value="MetalloPept_cat_dom_sf"/>
</dbReference>
<dbReference type="Pfam" id="PF00652">
    <property type="entry name" value="Ricin_B_lectin"/>
    <property type="match status" value="1"/>
</dbReference>
<evidence type="ECO:0000313" key="9">
    <source>
        <dbReference type="EMBL" id="CAB9526035.1"/>
    </source>
</evidence>
<proteinExistence type="predicted"/>
<dbReference type="EMBL" id="CAICTM010001765">
    <property type="protein sequence ID" value="CAB9526035.1"/>
    <property type="molecule type" value="Genomic_DNA"/>
</dbReference>
<feature type="active site" evidence="6">
    <location>
        <position position="141"/>
    </location>
</feature>
<dbReference type="InterPro" id="IPR001506">
    <property type="entry name" value="Peptidase_M12A"/>
</dbReference>
<feature type="binding site" evidence="6">
    <location>
        <position position="144"/>
    </location>
    <ligand>
        <name>Zn(2+)</name>
        <dbReference type="ChEBI" id="CHEBI:29105"/>
        <note>catalytic</note>
    </ligand>
</feature>
<dbReference type="OrthoDB" id="48989at2759"/>
<dbReference type="GO" id="GO:0006508">
    <property type="term" value="P:proteolysis"/>
    <property type="evidence" value="ECO:0007669"/>
    <property type="project" value="UniProtKB-KW"/>
</dbReference>
<dbReference type="Gene3D" id="3.40.390.10">
    <property type="entry name" value="Collagenase (Catalytic Domain)"/>
    <property type="match status" value="1"/>
</dbReference>
<dbReference type="GO" id="GO:0008270">
    <property type="term" value="F:zinc ion binding"/>
    <property type="evidence" value="ECO:0007669"/>
    <property type="project" value="UniProtKB-UniRule"/>
</dbReference>
<dbReference type="Proteomes" id="UP001153069">
    <property type="component" value="Unassembled WGS sequence"/>
</dbReference>
<dbReference type="InterPro" id="IPR006026">
    <property type="entry name" value="Peptidase_Metallo"/>
</dbReference>
<comment type="caution">
    <text evidence="6">Lacks conserved residue(s) required for the propagation of feature annotation.</text>
</comment>
<comment type="cofactor">
    <cofactor evidence="6 7">
        <name>Zn(2+)</name>
        <dbReference type="ChEBI" id="CHEBI:29105"/>
    </cofactor>
    <text evidence="6 7">Binds 1 zinc ion per subunit.</text>
</comment>
<comment type="caution">
    <text evidence="9">The sequence shown here is derived from an EMBL/GenBank/DDBJ whole genome shotgun (WGS) entry which is preliminary data.</text>
</comment>
<feature type="domain" description="Peptidase M12A" evidence="8">
    <location>
        <begin position="39"/>
        <end position="241"/>
    </location>
</feature>
<feature type="signal peptide" evidence="7">
    <location>
        <begin position="1"/>
        <end position="17"/>
    </location>
</feature>
<dbReference type="InterPro" id="IPR034035">
    <property type="entry name" value="Astacin-like_dom"/>
</dbReference>
<evidence type="ECO:0000256" key="3">
    <source>
        <dbReference type="ARBA" id="ARBA00022801"/>
    </source>
</evidence>
<dbReference type="InterPro" id="IPR000772">
    <property type="entry name" value="Ricin_B_lectin"/>
</dbReference>
<dbReference type="PANTHER" id="PTHR10127">
    <property type="entry name" value="DISCOIDIN, CUB, EGF, LAMININ , AND ZINC METALLOPROTEASE DOMAIN CONTAINING"/>
    <property type="match status" value="1"/>
</dbReference>
<evidence type="ECO:0000256" key="2">
    <source>
        <dbReference type="ARBA" id="ARBA00022723"/>
    </source>
</evidence>
<evidence type="ECO:0000256" key="4">
    <source>
        <dbReference type="ARBA" id="ARBA00022833"/>
    </source>
</evidence>
<organism evidence="9 10">
    <name type="scientific">Seminavis robusta</name>
    <dbReference type="NCBI Taxonomy" id="568900"/>
    <lineage>
        <taxon>Eukaryota</taxon>
        <taxon>Sar</taxon>
        <taxon>Stramenopiles</taxon>
        <taxon>Ochrophyta</taxon>
        <taxon>Bacillariophyta</taxon>
        <taxon>Bacillariophyceae</taxon>
        <taxon>Bacillariophycidae</taxon>
        <taxon>Naviculales</taxon>
        <taxon>Naviculaceae</taxon>
        <taxon>Seminavis</taxon>
    </lineage>
</organism>
<evidence type="ECO:0000256" key="1">
    <source>
        <dbReference type="ARBA" id="ARBA00022670"/>
    </source>
</evidence>
<evidence type="ECO:0000256" key="5">
    <source>
        <dbReference type="ARBA" id="ARBA00023049"/>
    </source>
</evidence>
<evidence type="ECO:0000256" key="6">
    <source>
        <dbReference type="PROSITE-ProRule" id="PRU01211"/>
    </source>
</evidence>
<protein>
    <recommendedName>
        <fullName evidence="7">Metalloendopeptidase</fullName>
        <ecNumber evidence="7">3.4.24.-</ecNumber>
    </recommendedName>
</protein>
<dbReference type="SMART" id="SM00235">
    <property type="entry name" value="ZnMc"/>
    <property type="match status" value="1"/>
</dbReference>
<reference evidence="9" key="1">
    <citation type="submission" date="2020-06" db="EMBL/GenBank/DDBJ databases">
        <authorList>
            <consortium name="Plant Systems Biology data submission"/>
        </authorList>
    </citation>
    <scope>NUCLEOTIDE SEQUENCE</scope>
    <source>
        <strain evidence="9">D6</strain>
    </source>
</reference>
<feature type="binding site" evidence="6">
    <location>
        <position position="140"/>
    </location>
    <ligand>
        <name>Zn(2+)</name>
        <dbReference type="ChEBI" id="CHEBI:29105"/>
        <note>catalytic</note>
    </ligand>
</feature>
<keyword evidence="10" id="KW-1185">Reference proteome</keyword>
<keyword evidence="1 6" id="KW-0645">Protease</keyword>
<dbReference type="PRINTS" id="PR00480">
    <property type="entry name" value="ASTACIN"/>
</dbReference>
<dbReference type="InterPro" id="IPR035992">
    <property type="entry name" value="Ricin_B-like_lectins"/>
</dbReference>
<dbReference type="PANTHER" id="PTHR10127:SF780">
    <property type="entry name" value="METALLOENDOPEPTIDASE"/>
    <property type="match status" value="1"/>
</dbReference>
<dbReference type="SUPFAM" id="SSF50370">
    <property type="entry name" value="Ricin B-like lectins"/>
    <property type="match status" value="1"/>
</dbReference>
<keyword evidence="5 6" id="KW-0482">Metalloprotease</keyword>
<dbReference type="PROSITE" id="PS51864">
    <property type="entry name" value="ASTACIN"/>
    <property type="match status" value="1"/>
</dbReference>
<dbReference type="CDD" id="cd04280">
    <property type="entry name" value="ZnMc_astacin_like"/>
    <property type="match status" value="1"/>
</dbReference>
<dbReference type="AlphaFoldDB" id="A0A9N8ETF0"/>